<dbReference type="AlphaFoldDB" id="A0A6J8DME5"/>
<sequence>MRNKVDFVESISNEADVICFTETHLDEIIKNEDIIIEGYNRDPYRKDRNSSGGGIIIYISKFIQAKPRPDLDFDSEALWFEIYFPSHKLLLCVVYRQPSNNNIFWDKFHESIENALSYSLNVVITGDVNVDFLTDYSHKIFDIMRLNGLKNVINEPTRFCATRQSLLDPILVSDSCDVYDSHVIQIDRTYSDHDGTIVFLNNLTRSKNNTTYKRMIWDYRNADFDKCNELIATFDWESIINAENSMDQNYFIQTTPQCYYKTTPAYTFLIQLNRFHPNFTSVILQDSSCFHTTDATEQILAKLPASAIAGLSMLTHF</sequence>
<dbReference type="GO" id="GO:0061343">
    <property type="term" value="P:cell adhesion involved in heart morphogenesis"/>
    <property type="evidence" value="ECO:0007669"/>
    <property type="project" value="TreeGrafter"/>
</dbReference>
<protein>
    <recommendedName>
        <fullName evidence="3">Endonuclease/exonuclease/phosphatase domain-containing protein</fullName>
    </recommendedName>
</protein>
<dbReference type="Proteomes" id="UP000507470">
    <property type="component" value="Unassembled WGS sequence"/>
</dbReference>
<gene>
    <name evidence="1" type="ORF">MCOR_42568</name>
</gene>
<organism evidence="1 2">
    <name type="scientific">Mytilus coruscus</name>
    <name type="common">Sea mussel</name>
    <dbReference type="NCBI Taxonomy" id="42192"/>
    <lineage>
        <taxon>Eukaryota</taxon>
        <taxon>Metazoa</taxon>
        <taxon>Spiralia</taxon>
        <taxon>Lophotrochozoa</taxon>
        <taxon>Mollusca</taxon>
        <taxon>Bivalvia</taxon>
        <taxon>Autobranchia</taxon>
        <taxon>Pteriomorphia</taxon>
        <taxon>Mytilida</taxon>
        <taxon>Mytiloidea</taxon>
        <taxon>Mytilidae</taxon>
        <taxon>Mytilinae</taxon>
        <taxon>Mytilus</taxon>
    </lineage>
</organism>
<dbReference type="PANTHER" id="PTHR33395:SF22">
    <property type="entry name" value="REVERSE TRANSCRIPTASE DOMAIN-CONTAINING PROTEIN"/>
    <property type="match status" value="1"/>
</dbReference>
<dbReference type="InterPro" id="IPR036691">
    <property type="entry name" value="Endo/exonu/phosph_ase_sf"/>
</dbReference>
<accession>A0A6J8DME5</accession>
<dbReference type="PANTHER" id="PTHR33395">
    <property type="entry name" value="TRANSCRIPTASE, PUTATIVE-RELATED-RELATED"/>
    <property type="match status" value="1"/>
</dbReference>
<reference evidence="1 2" key="1">
    <citation type="submission" date="2020-06" db="EMBL/GenBank/DDBJ databases">
        <authorList>
            <person name="Li R."/>
            <person name="Bekaert M."/>
        </authorList>
    </citation>
    <scope>NUCLEOTIDE SEQUENCE [LARGE SCALE GENOMIC DNA]</scope>
    <source>
        <strain evidence="2">wild</strain>
    </source>
</reference>
<dbReference type="SUPFAM" id="SSF56219">
    <property type="entry name" value="DNase I-like"/>
    <property type="match status" value="1"/>
</dbReference>
<dbReference type="EMBL" id="CACVKT020007641">
    <property type="protein sequence ID" value="CAC5409259.1"/>
    <property type="molecule type" value="Genomic_DNA"/>
</dbReference>
<evidence type="ECO:0000313" key="2">
    <source>
        <dbReference type="Proteomes" id="UP000507470"/>
    </source>
</evidence>
<keyword evidence="2" id="KW-1185">Reference proteome</keyword>
<dbReference type="GO" id="GO:0007508">
    <property type="term" value="P:larval heart development"/>
    <property type="evidence" value="ECO:0007669"/>
    <property type="project" value="TreeGrafter"/>
</dbReference>
<dbReference type="OrthoDB" id="6154567at2759"/>
<dbReference type="Gene3D" id="3.60.10.10">
    <property type="entry name" value="Endonuclease/exonuclease/phosphatase"/>
    <property type="match status" value="1"/>
</dbReference>
<dbReference type="GO" id="GO:0031012">
    <property type="term" value="C:extracellular matrix"/>
    <property type="evidence" value="ECO:0007669"/>
    <property type="project" value="TreeGrafter"/>
</dbReference>
<evidence type="ECO:0000313" key="1">
    <source>
        <dbReference type="EMBL" id="CAC5409259.1"/>
    </source>
</evidence>
<proteinExistence type="predicted"/>
<name>A0A6J8DME5_MYTCO</name>
<evidence type="ECO:0008006" key="3">
    <source>
        <dbReference type="Google" id="ProtNLM"/>
    </source>
</evidence>